<comment type="caution">
    <text evidence="1">The sequence shown here is derived from an EMBL/GenBank/DDBJ whole genome shotgun (WGS) entry which is preliminary data.</text>
</comment>
<keyword evidence="2" id="KW-1185">Reference proteome</keyword>
<sequence>MWIRLEPIITNGISSHGSVATYTKPGSKPGSCLAEKFSTDISEQTGLSCALKSHDDGSIEEKVTFLVLLPKAILNTDSPQESYKSLPLLSLISSNPPLLPLDTGKGEPGMLETDGSQFAIVNNDVLLKSYNGSRKHSK</sequence>
<accession>A0ABR2Q3W4</accession>
<dbReference type="EMBL" id="JBBPBN010000046">
    <property type="protein sequence ID" value="KAK8995381.1"/>
    <property type="molecule type" value="Genomic_DNA"/>
</dbReference>
<proteinExistence type="predicted"/>
<reference evidence="1 2" key="1">
    <citation type="journal article" date="2024" name="G3 (Bethesda)">
        <title>Genome assembly of Hibiscus sabdariffa L. provides insights into metabolisms of medicinal natural products.</title>
        <authorList>
            <person name="Kim T."/>
        </authorList>
    </citation>
    <scope>NUCLEOTIDE SEQUENCE [LARGE SCALE GENOMIC DNA]</scope>
    <source>
        <strain evidence="1">TK-2024</strain>
        <tissue evidence="1">Old leaves</tissue>
    </source>
</reference>
<dbReference type="Proteomes" id="UP001396334">
    <property type="component" value="Unassembled WGS sequence"/>
</dbReference>
<protein>
    <submittedName>
        <fullName evidence="1">Uncharacterized protein</fullName>
    </submittedName>
</protein>
<name>A0ABR2Q3W4_9ROSI</name>
<gene>
    <name evidence="1" type="ORF">V6N11_069816</name>
</gene>
<organism evidence="1 2">
    <name type="scientific">Hibiscus sabdariffa</name>
    <name type="common">roselle</name>
    <dbReference type="NCBI Taxonomy" id="183260"/>
    <lineage>
        <taxon>Eukaryota</taxon>
        <taxon>Viridiplantae</taxon>
        <taxon>Streptophyta</taxon>
        <taxon>Embryophyta</taxon>
        <taxon>Tracheophyta</taxon>
        <taxon>Spermatophyta</taxon>
        <taxon>Magnoliopsida</taxon>
        <taxon>eudicotyledons</taxon>
        <taxon>Gunneridae</taxon>
        <taxon>Pentapetalae</taxon>
        <taxon>rosids</taxon>
        <taxon>malvids</taxon>
        <taxon>Malvales</taxon>
        <taxon>Malvaceae</taxon>
        <taxon>Malvoideae</taxon>
        <taxon>Hibiscus</taxon>
    </lineage>
</organism>
<evidence type="ECO:0000313" key="1">
    <source>
        <dbReference type="EMBL" id="KAK8995381.1"/>
    </source>
</evidence>
<evidence type="ECO:0000313" key="2">
    <source>
        <dbReference type="Proteomes" id="UP001396334"/>
    </source>
</evidence>